<dbReference type="EMBL" id="REGN01009690">
    <property type="protein sequence ID" value="RNA00570.1"/>
    <property type="molecule type" value="Genomic_DNA"/>
</dbReference>
<evidence type="ECO:0000313" key="1">
    <source>
        <dbReference type="EMBL" id="RNA00570.1"/>
    </source>
</evidence>
<name>A0A3M7PNE2_BRAPC</name>
<dbReference type="Proteomes" id="UP000276133">
    <property type="component" value="Unassembled WGS sequence"/>
</dbReference>
<protein>
    <submittedName>
        <fullName evidence="1">Uncharacterized protein</fullName>
    </submittedName>
</protein>
<proteinExistence type="predicted"/>
<dbReference type="OrthoDB" id="10062030at2759"/>
<sequence length="67" mass="7927">MVMVKFYVDELKEKLHEVYKCVAQNRDVKVEKSRIYHDHNIKPVTYEVGDLVLLNKPLIKKGQSKKL</sequence>
<keyword evidence="2" id="KW-1185">Reference proteome</keyword>
<comment type="caution">
    <text evidence="1">The sequence shown here is derived from an EMBL/GenBank/DDBJ whole genome shotgun (WGS) entry which is preliminary data.</text>
</comment>
<organism evidence="1 2">
    <name type="scientific">Brachionus plicatilis</name>
    <name type="common">Marine rotifer</name>
    <name type="synonym">Brachionus muelleri</name>
    <dbReference type="NCBI Taxonomy" id="10195"/>
    <lineage>
        <taxon>Eukaryota</taxon>
        <taxon>Metazoa</taxon>
        <taxon>Spiralia</taxon>
        <taxon>Gnathifera</taxon>
        <taxon>Rotifera</taxon>
        <taxon>Eurotatoria</taxon>
        <taxon>Monogononta</taxon>
        <taxon>Pseudotrocha</taxon>
        <taxon>Ploima</taxon>
        <taxon>Brachionidae</taxon>
        <taxon>Brachionus</taxon>
    </lineage>
</organism>
<evidence type="ECO:0000313" key="2">
    <source>
        <dbReference type="Proteomes" id="UP000276133"/>
    </source>
</evidence>
<accession>A0A3M7PNE2</accession>
<feature type="non-terminal residue" evidence="1">
    <location>
        <position position="67"/>
    </location>
</feature>
<reference evidence="1 2" key="1">
    <citation type="journal article" date="2018" name="Sci. Rep.">
        <title>Genomic signatures of local adaptation to the degree of environmental predictability in rotifers.</title>
        <authorList>
            <person name="Franch-Gras L."/>
            <person name="Hahn C."/>
            <person name="Garcia-Roger E.M."/>
            <person name="Carmona M.J."/>
            <person name="Serra M."/>
            <person name="Gomez A."/>
        </authorList>
    </citation>
    <scope>NUCLEOTIDE SEQUENCE [LARGE SCALE GENOMIC DNA]</scope>
    <source>
        <strain evidence="1">HYR1</strain>
    </source>
</reference>
<gene>
    <name evidence="1" type="ORF">BpHYR1_041737</name>
</gene>
<dbReference type="AlphaFoldDB" id="A0A3M7PNE2"/>